<comment type="caution">
    <text evidence="2">The sequence shown here is derived from an EMBL/GenBank/DDBJ whole genome shotgun (WGS) entry which is preliminary data.</text>
</comment>
<keyword evidence="1" id="KW-0812">Transmembrane</keyword>
<evidence type="ECO:0000313" key="3">
    <source>
        <dbReference type="Proteomes" id="UP000301751"/>
    </source>
</evidence>
<keyword evidence="1" id="KW-1133">Transmembrane helix</keyword>
<keyword evidence="3" id="KW-1185">Reference proteome</keyword>
<gene>
    <name evidence="2" type="ORF">AQPW35_29010</name>
</gene>
<protein>
    <submittedName>
        <fullName evidence="2">Uncharacterized protein</fullName>
    </submittedName>
</protein>
<organism evidence="2 3">
    <name type="scientific">Pseudaquabacterium pictum</name>
    <dbReference type="NCBI Taxonomy" id="2315236"/>
    <lineage>
        <taxon>Bacteria</taxon>
        <taxon>Pseudomonadati</taxon>
        <taxon>Pseudomonadota</taxon>
        <taxon>Betaproteobacteria</taxon>
        <taxon>Burkholderiales</taxon>
        <taxon>Sphaerotilaceae</taxon>
        <taxon>Pseudaquabacterium</taxon>
    </lineage>
</organism>
<sequence>MESTDTPDLPAAGDAASHAAGPGFGRLLQRYLLPVGLCDTPSGDLFAERAALEHNKQILRRWMPHYAKVHTVLAGSLLTVCTGAHASEVPGWVVAAAAITTVGELALAITFGCIALVLRLGRD</sequence>
<reference evidence="3" key="1">
    <citation type="submission" date="2019-03" db="EMBL/GenBank/DDBJ databases">
        <title>Aquabacterium pictum sp.nov., the first bacteriochlorophyll a-containing freshwater bacterium in the genus Aquabacterium of the class Betaproteobacteria.</title>
        <authorList>
            <person name="Hirose S."/>
            <person name="Tank M."/>
            <person name="Hara E."/>
            <person name="Tamaki H."/>
            <person name="Takaichi S."/>
            <person name="Haruta S."/>
            <person name="Hanada S."/>
        </authorList>
    </citation>
    <scope>NUCLEOTIDE SEQUENCE [LARGE SCALE GENOMIC DNA]</scope>
    <source>
        <strain evidence="3">W35</strain>
    </source>
</reference>
<dbReference type="AlphaFoldDB" id="A0A480ASJ3"/>
<name>A0A480ASJ3_9BURK</name>
<evidence type="ECO:0000313" key="2">
    <source>
        <dbReference type="EMBL" id="GCL63820.1"/>
    </source>
</evidence>
<dbReference type="EMBL" id="BJCL01000007">
    <property type="protein sequence ID" value="GCL63820.1"/>
    <property type="molecule type" value="Genomic_DNA"/>
</dbReference>
<feature type="transmembrane region" description="Helical" evidence="1">
    <location>
        <begin position="92"/>
        <end position="118"/>
    </location>
</feature>
<keyword evidence="1" id="KW-0472">Membrane</keyword>
<dbReference type="Proteomes" id="UP000301751">
    <property type="component" value="Unassembled WGS sequence"/>
</dbReference>
<dbReference type="OrthoDB" id="9840912at2"/>
<evidence type="ECO:0000256" key="1">
    <source>
        <dbReference type="SAM" id="Phobius"/>
    </source>
</evidence>
<dbReference type="RefSeq" id="WP_137733564.1">
    <property type="nucleotide sequence ID" value="NZ_BJCL01000007.1"/>
</dbReference>
<proteinExistence type="predicted"/>
<accession>A0A480ASJ3</accession>
<feature type="transmembrane region" description="Helical" evidence="1">
    <location>
        <begin position="66"/>
        <end position="86"/>
    </location>
</feature>